<dbReference type="Gene3D" id="2.40.10.270">
    <property type="entry name" value="Bacteriophage SPP1 head-tail adaptor protein"/>
    <property type="match status" value="1"/>
</dbReference>
<dbReference type="NCBIfam" id="TIGR01563">
    <property type="entry name" value="gp16_SPP1"/>
    <property type="match status" value="1"/>
</dbReference>
<protein>
    <recommendedName>
        <fullName evidence="3">Head-tail adaptor protein</fullName>
    </recommendedName>
</protein>
<dbReference type="AlphaFoldDB" id="A0A023WV10"/>
<dbReference type="InterPro" id="IPR038666">
    <property type="entry name" value="SSP1_head-tail_sf"/>
</dbReference>
<evidence type="ECO:0008006" key="3">
    <source>
        <dbReference type="Google" id="ProtNLM"/>
    </source>
</evidence>
<dbReference type="EMBL" id="CP007509">
    <property type="protein sequence ID" value="AHY43826.1"/>
    <property type="molecule type" value="Genomic_DNA"/>
</dbReference>
<dbReference type="KEGG" id="pstu:UIB01_15610"/>
<evidence type="ECO:0000313" key="2">
    <source>
        <dbReference type="Proteomes" id="UP000025238"/>
    </source>
</evidence>
<reference evidence="1 2" key="1">
    <citation type="submission" date="2014-03" db="EMBL/GenBank/DDBJ databases">
        <title>Complete genome sequence of Pseudomonas stutzeri 19SMN4.</title>
        <authorList>
            <person name="Brunet-Galmes I."/>
            <person name="Nogales B."/>
            <person name="Busquets A."/>
            <person name="Pena A."/>
            <person name="Gomila M."/>
            <person name="Garcia-Valdes E."/>
            <person name="Lalucat J."/>
            <person name="Bennasar A."/>
            <person name="Bosch R."/>
        </authorList>
    </citation>
    <scope>NUCLEOTIDE SEQUENCE [LARGE SCALE GENOMIC DNA]</scope>
    <source>
        <strain evidence="1 2">19SMN4</strain>
    </source>
</reference>
<gene>
    <name evidence="1" type="ORF">UIB01_15610</name>
</gene>
<dbReference type="PATRIC" id="fig|316.97.peg.3121"/>
<proteinExistence type="predicted"/>
<dbReference type="InterPro" id="IPR008767">
    <property type="entry name" value="Phage_SPP1_head-tail_adaptor"/>
</dbReference>
<dbReference type="Pfam" id="PF05521">
    <property type="entry name" value="Phage_HCP"/>
    <property type="match status" value="1"/>
</dbReference>
<sequence>MAQAGFRAGLLRQRVVITRRQDVPDAFTGLDAQHLAPVTVWAALLPVSGATWIGSQQVGSQITHRIVVRHRPLLTADHEVTYGSRVFRIRRVSDWEERGRWTVLDCEELQR</sequence>
<evidence type="ECO:0000313" key="1">
    <source>
        <dbReference type="EMBL" id="AHY43826.1"/>
    </source>
</evidence>
<dbReference type="Proteomes" id="UP000025238">
    <property type="component" value="Chromosome"/>
</dbReference>
<name>A0A023WV10_STUST</name>
<accession>A0A023WV10</accession>
<organism evidence="1 2">
    <name type="scientific">Stutzerimonas stutzeri</name>
    <name type="common">Pseudomonas stutzeri</name>
    <dbReference type="NCBI Taxonomy" id="316"/>
    <lineage>
        <taxon>Bacteria</taxon>
        <taxon>Pseudomonadati</taxon>
        <taxon>Pseudomonadota</taxon>
        <taxon>Gammaproteobacteria</taxon>
        <taxon>Pseudomonadales</taxon>
        <taxon>Pseudomonadaceae</taxon>
        <taxon>Stutzerimonas</taxon>
    </lineage>
</organism>